<feature type="region of interest" description="Disordered" evidence="1">
    <location>
        <begin position="1"/>
        <end position="20"/>
    </location>
</feature>
<dbReference type="AlphaFoldDB" id="A0A5B3GM13"/>
<dbReference type="EMBL" id="VVXH01000031">
    <property type="protein sequence ID" value="KAA2374530.1"/>
    <property type="molecule type" value="Genomic_DNA"/>
</dbReference>
<accession>A0A5B3GM13</accession>
<feature type="compositionally biased region" description="Basic and acidic residues" evidence="1">
    <location>
        <begin position="393"/>
        <end position="412"/>
    </location>
</feature>
<proteinExistence type="predicted"/>
<dbReference type="RefSeq" id="WP_130065991.1">
    <property type="nucleotide sequence ID" value="NZ_BAAFKZ010000016.1"/>
</dbReference>
<comment type="caution">
    <text evidence="2">The sequence shown here is derived from an EMBL/GenBank/DDBJ whole genome shotgun (WGS) entry which is preliminary data.</text>
</comment>
<evidence type="ECO:0000256" key="1">
    <source>
        <dbReference type="SAM" id="MobiDB-lite"/>
    </source>
</evidence>
<dbReference type="Proteomes" id="UP000322940">
    <property type="component" value="Unassembled WGS sequence"/>
</dbReference>
<name>A0A5B3GM13_9BACT</name>
<sequence length="431" mass="48823">MSEENQNQHPNQTPEQADPKYKETLLLYNEQNGAVEAVSDLKQSGNQYKVTTTQPLTANKPAFYELRNSSAVAAFIKGFMSQENAKPFHFLKVAADKASEVTQSLLRLADNPKDPEGLKALYDHRVTSYQLEKVKFDTPDLKLQELKEMGIIVTPKELDAMKHGLPCTELHDVTLKVGNMPIVGQFALQPYRDMNGDVQVGLTSALPRPEFEREEYRMMFSTSEKEQLLAGKTPDRLYELPNPHTGEKEWCFATLNPATNRLVTIPKRDVPDLRYFNGVRLDDTQQNELALGGRVFVEGCAMRGSDITYSGKVGFDVLSNEYKMTDYQFSRPYISPQLDKQLDERQRTALLSPEGLDCSKEKDHPILGKNGKALTCILRIDPRSNGVVYDFSQQRRQEQQEKQQQEPKESKAAEQSQEADQGQGQGRGRKR</sequence>
<feature type="compositionally biased region" description="Polar residues" evidence="1">
    <location>
        <begin position="1"/>
        <end position="15"/>
    </location>
</feature>
<evidence type="ECO:0000313" key="3">
    <source>
        <dbReference type="Proteomes" id="UP000322940"/>
    </source>
</evidence>
<reference evidence="2 3" key="1">
    <citation type="journal article" date="2019" name="Nat. Med.">
        <title>A library of human gut bacterial isolates paired with longitudinal multiomics data enables mechanistic microbiome research.</title>
        <authorList>
            <person name="Poyet M."/>
            <person name="Groussin M."/>
            <person name="Gibbons S.M."/>
            <person name="Avila-Pacheco J."/>
            <person name="Jiang X."/>
            <person name="Kearney S.M."/>
            <person name="Perrotta A.R."/>
            <person name="Berdy B."/>
            <person name="Zhao S."/>
            <person name="Lieberman T.D."/>
            <person name="Swanson P.K."/>
            <person name="Smith M."/>
            <person name="Roesemann S."/>
            <person name="Alexander J.E."/>
            <person name="Rich S.A."/>
            <person name="Livny J."/>
            <person name="Vlamakis H."/>
            <person name="Clish C."/>
            <person name="Bullock K."/>
            <person name="Deik A."/>
            <person name="Scott J."/>
            <person name="Pierce K.A."/>
            <person name="Xavier R.J."/>
            <person name="Alm E.J."/>
        </authorList>
    </citation>
    <scope>NUCLEOTIDE SEQUENCE [LARGE SCALE GENOMIC DNA]</scope>
    <source>
        <strain evidence="2 3">BIOML-A266</strain>
    </source>
</reference>
<protein>
    <submittedName>
        <fullName evidence="2">DUF3945 domain-containing protein</fullName>
    </submittedName>
</protein>
<evidence type="ECO:0000313" key="2">
    <source>
        <dbReference type="EMBL" id="KAA2374530.1"/>
    </source>
</evidence>
<organism evidence="2 3">
    <name type="scientific">Alistipes onderdonkii</name>
    <dbReference type="NCBI Taxonomy" id="328813"/>
    <lineage>
        <taxon>Bacteria</taxon>
        <taxon>Pseudomonadati</taxon>
        <taxon>Bacteroidota</taxon>
        <taxon>Bacteroidia</taxon>
        <taxon>Bacteroidales</taxon>
        <taxon>Rikenellaceae</taxon>
        <taxon>Alistipes</taxon>
    </lineage>
</organism>
<feature type="region of interest" description="Disordered" evidence="1">
    <location>
        <begin position="388"/>
        <end position="431"/>
    </location>
</feature>
<gene>
    <name evidence="2" type="ORF">F2Y10_16050</name>
</gene>